<keyword evidence="3" id="KW-1185">Reference proteome</keyword>
<proteinExistence type="predicted"/>
<keyword evidence="1" id="KW-0732">Signal</keyword>
<gene>
    <name evidence="2" type="ORF">Q4Q39_09780</name>
</gene>
<dbReference type="EMBL" id="JAUOEM010000003">
    <property type="protein sequence ID" value="MDO5987687.1"/>
    <property type="molecule type" value="Genomic_DNA"/>
</dbReference>
<dbReference type="InterPro" id="IPR013783">
    <property type="entry name" value="Ig-like_fold"/>
</dbReference>
<feature type="chain" id="PRO_5047138826" evidence="1">
    <location>
        <begin position="28"/>
        <end position="2376"/>
    </location>
</feature>
<sequence length="2376" mass="251842">MKIFTKHINYHKIILVVFLLISAFTQAQLKKAFAPRFNEAVNGDFTIIANNMISTTATGNYNGGNDNDQFSNLVYVDIDTDDTTFNSSSANFANPAPTTSCLTIKKVLLYWAAADQEPNELDPNSENQPDWNYNDIKLMLPSETAYTTYTADEVIYRGREDHIGPPHNGHFSNDPYICVKDITSSVVNLIDNNISPYGNYLVANVEGKIGSLNDHDNGLPTGVSGGWQIVFVYESPLLPLKNISIFDGYGHVVNGQGSYNIDFNGFQTVPTGDVNANILIGALEGDLGLDGDRLQIENTSNTFVDLSTSPTSPIRDANNFFNSKITIDNANFTNRTPASTNTLGFDAAIFQLSNPGNTIIDNNQTSATFRLASNKETYGLFLLGLSIDVWSPNLGPIHLTLDTPTTSLNPGASFGASFTVENKGNDDAKSLEISTILPPQVTLVEPISPALPTGITYNYNTGTNLLEFFVADGVANAGAAAVNVDFDLEIRDECYFLETSCDLQFNLQLEASYTGTQDPSPQSVVSSANLDDCGVGILDPIVIDVIQPTISWQTPINGLDATIECSDAAGLTTAQALEPVTNKCNLTLTKTPGAFVPNPTCPSGGTYTNTWNFTDACGVTIGDYVQVITIVDTMGPLVSGTILESTVEGCIATDVTAPVNTVAALEALGLTIEDCTDDASLEVTSSDSATGTCPVVVTRTYTITDACDNSTTASQIINVTPVAISFTNPADNNVQSCDFDDQNEVNTAFDNWVIAQSAAIAPTNGCTPVLSNNSASVSAPVLCDGGTTTVTWTITDLCETINTITADFNLTAPTDISFTNPTDNNVQSCNFVDQNEVNTAFDNWVIAQSAAIAPANGCTPVLSNNSASVSAPVLCDGGTTTVTWTITDLCETINTITADFNLTAPTDISFTNPADNNVQSCDFDDQDEVNTAFDNWVIAQSAAIAPTNGCTPVLSNNSASVSAPVLCDGGTTTVTWTITDFCETINTITADFNLTAPTDISFTNPANDTSIAAEFDDPDATIAQANLDADIAAWVAAQTAIIDGSITNGCAPVVTSDFTNQSITFCNSGSITITWTITDLCQTINVSANYTFTQPDGISFTNPSGNTANSCDFDNDDPTVAQANLDADIAAWVAAQTAVITGSLTGGSPAVSNDFTNQSIDLCTGGDLTVTWTIDDICETITPTATYSLTTPTVVSFTNPTDNTVQSCDFDDQNELNTAFDNWVVAQSAAITISNGCSPVLSNNSTSVSAPLLCDGGTTTVTWTITDLCETINITADFNLTLPTAISFTNPADNNVQSCDFDNQTEVNTAFDNWVIAQSAAIAPTNGCTPVLSNNSTSVSAPVLCDGGTTTVTWTITDLCETINTITADFNLTAPTDISFTNPADNNVQSCDFDDQDEVNTAFDNWVIAQSAAIAPTNGCTPVLSNNSASVSAPVLCDGGTTTVTWTITDFCETINTITADFNLTAPTDISFTNPANDTSIAAEFDDPDATIAQANLDADIAAWVAAQTAIIDGSITNGCAPVVTSDFTNQSITFCNSGSITITWTITDLCQTINVSANYTFTQPDGISFTNPSGNTANSCDFDNDDPTVAQANLDADIAAWVTAQTAVITGSLTGGSPTVSNDFTNQSIDLCTGGNLTVTWTIDDICETITPTATYSLTIPTVVTYTNPTDDSSDACEFGTTDLVASQANLDSDIATWVSNQTNTISGSILGGCSPTVTSDFLNQSIDFCTGGAITITWTVEDLCGITTQTATYTFTQPTSAVFDQSTLPADLTVECDLLAPAEILTASNSCGNIDVAFTEARTDGDCPNRYSLLRTWTATNICGIVTTHTQTVTVTDNTPPVLTLPANQTAECSDDLSPIAFGSATATDNCDANPTITFSDVRADGSCPGTFTITRTWKAVDACGNEITADQTISTSDTTAPEFVQTTLPGNIAIECGSNVPVPEDLDATDNCGTATVTVEDERIDGNCANNFTIRRTYTATDQCGLTNTHIQTIIVEDKTPPVFEQVTLPQANITAECDAIPNAETLTATDNCGTATVIVTDARTDGDCPNNYTIARTWTATDECGLITTHTQVITVQDTKAPVPASTFEDVLNVSCTDIPDAPELTFTDNCSTNITVLFNETNSYQENVFADYEIVRTWIVRDECNNEETYTQTLQVALDEIITDLSAPDWCYDEGAINMNNLLPSDLNTNGTWELLEGDPVATLNGSIFDPSNLELSADFLPESGGIDYRFRYTTTDNGCISITEVIMNVHADCVVLPCGENDITISKAVTPNGDLKNDFFYISGIDLCGFTAEIKIFNRWGALVFESNAYPLTKEFDQYNSPPAGSWEGTAHKSSIGGAGQVPNGTYYYIITLKDSGLNPITGPVYLGTK</sequence>
<dbReference type="Gene3D" id="2.60.40.10">
    <property type="entry name" value="Immunoglobulins"/>
    <property type="match status" value="2"/>
</dbReference>
<reference evidence="2" key="1">
    <citation type="submission" date="2023-07" db="EMBL/GenBank/DDBJ databases">
        <title>Two novel species in the genus Flavivirga.</title>
        <authorList>
            <person name="Kwon K."/>
        </authorList>
    </citation>
    <scope>NUCLEOTIDE SEQUENCE</scope>
    <source>
        <strain evidence="2">KACC 14157</strain>
    </source>
</reference>
<organism evidence="2 3">
    <name type="scientific">Flavivirga amylovorans</name>
    <dbReference type="NCBI Taxonomy" id="870486"/>
    <lineage>
        <taxon>Bacteria</taxon>
        <taxon>Pseudomonadati</taxon>
        <taxon>Bacteroidota</taxon>
        <taxon>Flavobacteriia</taxon>
        <taxon>Flavobacteriales</taxon>
        <taxon>Flavobacteriaceae</taxon>
        <taxon>Flavivirga</taxon>
    </lineage>
</organism>
<evidence type="ECO:0000313" key="3">
    <source>
        <dbReference type="Proteomes" id="UP001176891"/>
    </source>
</evidence>
<dbReference type="RefSeq" id="WP_303282251.1">
    <property type="nucleotide sequence ID" value="NZ_JAUOEM010000003.1"/>
</dbReference>
<accession>A0ABT8X1E3</accession>
<dbReference type="Proteomes" id="UP001176891">
    <property type="component" value="Unassembled WGS sequence"/>
</dbReference>
<comment type="caution">
    <text evidence="2">The sequence shown here is derived from an EMBL/GenBank/DDBJ whole genome shotgun (WGS) entry which is preliminary data.</text>
</comment>
<evidence type="ECO:0000256" key="1">
    <source>
        <dbReference type="SAM" id="SignalP"/>
    </source>
</evidence>
<name>A0ABT8X1E3_9FLAO</name>
<dbReference type="Pfam" id="PF13585">
    <property type="entry name" value="CHU_C"/>
    <property type="match status" value="1"/>
</dbReference>
<evidence type="ECO:0000313" key="2">
    <source>
        <dbReference type="EMBL" id="MDO5987687.1"/>
    </source>
</evidence>
<protein>
    <submittedName>
        <fullName evidence="2">Gliding motility-associated C-terminal domain-containing protein</fullName>
    </submittedName>
</protein>
<feature type="signal peptide" evidence="1">
    <location>
        <begin position="1"/>
        <end position="27"/>
    </location>
</feature>